<comment type="caution">
    <text evidence="17">The sequence shown here is derived from an EMBL/GenBank/DDBJ whole genome shotgun (WGS) entry which is preliminary data.</text>
</comment>
<dbReference type="Proteomes" id="UP000613208">
    <property type="component" value="Unassembled WGS sequence"/>
</dbReference>
<comment type="pathway">
    <text evidence="1 15">Pyrimidine metabolism; UMP biosynthesis via salvage pathway; UMP from uracil: step 1/1.</text>
</comment>
<comment type="cofactor">
    <cofactor evidence="15">
        <name>Mg(2+)</name>
        <dbReference type="ChEBI" id="CHEBI:18420"/>
    </cofactor>
    <text evidence="15">Binds 1 Mg(2+) ion per subunit. The magnesium is bound as Mg-PRPP.</text>
</comment>
<comment type="activity regulation">
    <text evidence="15">Allosterically activated by GTP.</text>
</comment>
<evidence type="ECO:0000256" key="11">
    <source>
        <dbReference type="ARBA" id="ARBA00052919"/>
    </source>
</evidence>
<accession>A0A916QAI8</accession>
<evidence type="ECO:0000256" key="3">
    <source>
        <dbReference type="ARBA" id="ARBA00011894"/>
    </source>
</evidence>
<dbReference type="FunFam" id="3.40.50.2020:FF:000003">
    <property type="entry name" value="Uracil phosphoribosyltransferase"/>
    <property type="match status" value="1"/>
</dbReference>
<dbReference type="InterPro" id="IPR029057">
    <property type="entry name" value="PRTase-like"/>
</dbReference>
<comment type="similarity">
    <text evidence="2 15">Belongs to the UPRTase family.</text>
</comment>
<proteinExistence type="inferred from homology"/>
<sequence>MRDNVIIFDHPLIQHKISLIRSKDCGTREFRTVAGEISMLMGYEVMRDLETELVEIETPLEKMKGPMLKGKKLAIVPILRAGLGMVDGMLSLVPSAKVGHVGMYRDEETLEPKEYYCKLPEDISQRLVIIVDPMLATGGSADAAVDFVKKQGAEQIKFVSILAAPEGVERLAQAHPDISIYCGAVDRELNEHGYILPGLGDAGDRIFGTK</sequence>
<dbReference type="PANTHER" id="PTHR32315:SF4">
    <property type="entry name" value="URACIL PHOSPHORIBOSYLTRANSFERASE, CHLOROPLASTIC"/>
    <property type="match status" value="1"/>
</dbReference>
<feature type="binding site" evidence="15">
    <location>
        <position position="201"/>
    </location>
    <ligand>
        <name>5-phospho-alpha-D-ribose 1-diphosphate</name>
        <dbReference type="ChEBI" id="CHEBI:58017"/>
    </ligand>
</feature>
<dbReference type="GO" id="GO:0005525">
    <property type="term" value="F:GTP binding"/>
    <property type="evidence" value="ECO:0007669"/>
    <property type="project" value="UniProtKB-KW"/>
</dbReference>
<dbReference type="InterPro" id="IPR034332">
    <property type="entry name" value="Upp_B"/>
</dbReference>
<dbReference type="EC" id="2.4.2.9" evidence="3 15"/>
<keyword evidence="4 15" id="KW-0021">Allosteric enzyme</keyword>
<dbReference type="Pfam" id="PF14681">
    <property type="entry name" value="UPRTase"/>
    <property type="match status" value="1"/>
</dbReference>
<evidence type="ECO:0000256" key="2">
    <source>
        <dbReference type="ARBA" id="ARBA00009516"/>
    </source>
</evidence>
<evidence type="ECO:0000256" key="4">
    <source>
        <dbReference type="ARBA" id="ARBA00022533"/>
    </source>
</evidence>
<reference evidence="17" key="1">
    <citation type="submission" date="2020-06" db="EMBL/GenBank/DDBJ databases">
        <title>Characterization of fructooligosaccharide metabolism and fructooligosaccharide-degrading enzymes in human commensal butyrate producers.</title>
        <authorList>
            <person name="Tanno H."/>
            <person name="Fujii T."/>
            <person name="Hirano K."/>
            <person name="Maeno S."/>
            <person name="Tonozuka T."/>
            <person name="Sakamoto M."/>
            <person name="Ohkuma M."/>
            <person name="Tochio T."/>
            <person name="Endo A."/>
        </authorList>
    </citation>
    <scope>NUCLEOTIDE SEQUENCE</scope>
    <source>
        <strain evidence="17">JCM 17466</strain>
    </source>
</reference>
<comment type="catalytic activity">
    <reaction evidence="11 15">
        <text>UMP + diphosphate = 5-phospho-alpha-D-ribose 1-diphosphate + uracil</text>
        <dbReference type="Rhea" id="RHEA:13017"/>
        <dbReference type="ChEBI" id="CHEBI:17568"/>
        <dbReference type="ChEBI" id="CHEBI:33019"/>
        <dbReference type="ChEBI" id="CHEBI:57865"/>
        <dbReference type="ChEBI" id="CHEBI:58017"/>
        <dbReference type="EC" id="2.4.2.9"/>
    </reaction>
</comment>
<dbReference type="GO" id="GO:0005737">
    <property type="term" value="C:cytoplasm"/>
    <property type="evidence" value="ECO:0007669"/>
    <property type="project" value="UniProtKB-ARBA"/>
</dbReference>
<keyword evidence="18" id="KW-1185">Reference proteome</keyword>
<evidence type="ECO:0000259" key="16">
    <source>
        <dbReference type="Pfam" id="PF14681"/>
    </source>
</evidence>
<evidence type="ECO:0000256" key="1">
    <source>
        <dbReference type="ARBA" id="ARBA00005180"/>
    </source>
</evidence>
<comment type="function">
    <text evidence="12 15">Catalyzes the conversion of uracil and 5-phospho-alpha-D-ribose 1-diphosphate (PRPP) to UMP and diphosphate.</text>
</comment>
<dbReference type="InterPro" id="IPR005765">
    <property type="entry name" value="UPRT"/>
</dbReference>
<keyword evidence="5 15" id="KW-0328">Glycosyltransferase</keyword>
<feature type="binding site" evidence="15">
    <location>
        <position position="195"/>
    </location>
    <ligand>
        <name>uracil</name>
        <dbReference type="ChEBI" id="CHEBI:17568"/>
    </ligand>
</feature>
<dbReference type="GO" id="GO:0000287">
    <property type="term" value="F:magnesium ion binding"/>
    <property type="evidence" value="ECO:0007669"/>
    <property type="project" value="UniProtKB-UniRule"/>
</dbReference>
<dbReference type="NCBIfam" id="NF001097">
    <property type="entry name" value="PRK00129.1"/>
    <property type="match status" value="1"/>
</dbReference>
<dbReference type="HAMAP" id="MF_01218_B">
    <property type="entry name" value="Upp_B"/>
    <property type="match status" value="1"/>
</dbReference>
<dbReference type="InterPro" id="IPR050054">
    <property type="entry name" value="UPRTase/APRTase"/>
</dbReference>
<evidence type="ECO:0000256" key="5">
    <source>
        <dbReference type="ARBA" id="ARBA00022676"/>
    </source>
</evidence>
<evidence type="ECO:0000256" key="6">
    <source>
        <dbReference type="ARBA" id="ARBA00022679"/>
    </source>
</evidence>
<evidence type="ECO:0000256" key="10">
    <source>
        <dbReference type="ARBA" id="ARBA00031082"/>
    </source>
</evidence>
<evidence type="ECO:0000256" key="15">
    <source>
        <dbReference type="HAMAP-Rule" id="MF_01218"/>
    </source>
</evidence>
<evidence type="ECO:0000313" key="17">
    <source>
        <dbReference type="EMBL" id="GFO85083.1"/>
    </source>
</evidence>
<organism evidence="17 18">
    <name type="scientific">Anaerostipes butyraticus</name>
    <dbReference type="NCBI Taxonomy" id="645466"/>
    <lineage>
        <taxon>Bacteria</taxon>
        <taxon>Bacillati</taxon>
        <taxon>Bacillota</taxon>
        <taxon>Clostridia</taxon>
        <taxon>Lachnospirales</taxon>
        <taxon>Lachnospiraceae</taxon>
        <taxon>Anaerostipes</taxon>
    </lineage>
</organism>
<dbReference type="PANTHER" id="PTHR32315">
    <property type="entry name" value="ADENINE PHOSPHORIBOSYLTRANSFERASE"/>
    <property type="match status" value="1"/>
</dbReference>
<name>A0A916QAI8_9FIRM</name>
<dbReference type="AlphaFoldDB" id="A0A916QAI8"/>
<dbReference type="GO" id="GO:0044206">
    <property type="term" value="P:UMP salvage"/>
    <property type="evidence" value="ECO:0007669"/>
    <property type="project" value="UniProtKB-UniRule"/>
</dbReference>
<gene>
    <name evidence="15 17" type="primary">upp</name>
    <name evidence="17" type="ORF">ANBU17_14300</name>
</gene>
<keyword evidence="6 15" id="KW-0808">Transferase</keyword>
<dbReference type="EMBL" id="BLYI01000030">
    <property type="protein sequence ID" value="GFO85083.1"/>
    <property type="molecule type" value="Genomic_DNA"/>
</dbReference>
<dbReference type="GO" id="GO:0004845">
    <property type="term" value="F:uracil phosphoribosyltransferase activity"/>
    <property type="evidence" value="ECO:0007669"/>
    <property type="project" value="UniProtKB-UniRule"/>
</dbReference>
<evidence type="ECO:0000313" key="18">
    <source>
        <dbReference type="Proteomes" id="UP000613208"/>
    </source>
</evidence>
<dbReference type="InterPro" id="IPR000836">
    <property type="entry name" value="PRTase_dom"/>
</dbReference>
<evidence type="ECO:0000256" key="8">
    <source>
        <dbReference type="ARBA" id="ARBA00022842"/>
    </source>
</evidence>
<protein>
    <recommendedName>
        <fullName evidence="13 15">Uracil phosphoribosyltransferase</fullName>
        <ecNumber evidence="3 15">2.4.2.9</ecNumber>
    </recommendedName>
    <alternativeName>
        <fullName evidence="10 15">UMP pyrophosphorylase</fullName>
    </alternativeName>
    <alternativeName>
        <fullName evidence="14 15">UPRTase</fullName>
    </alternativeName>
</protein>
<keyword evidence="9 15" id="KW-0342">GTP-binding</keyword>
<dbReference type="CDD" id="cd06223">
    <property type="entry name" value="PRTases_typeI"/>
    <property type="match status" value="1"/>
</dbReference>
<feature type="binding site" evidence="15">
    <location>
        <position position="80"/>
    </location>
    <ligand>
        <name>5-phospho-alpha-D-ribose 1-diphosphate</name>
        <dbReference type="ChEBI" id="CHEBI:58017"/>
    </ligand>
</feature>
<keyword evidence="7 15" id="KW-0547">Nucleotide-binding</keyword>
<feature type="binding site" evidence="15">
    <location>
        <begin position="132"/>
        <end position="140"/>
    </location>
    <ligand>
        <name>5-phospho-alpha-D-ribose 1-diphosphate</name>
        <dbReference type="ChEBI" id="CHEBI:58017"/>
    </ligand>
</feature>
<dbReference type="RefSeq" id="WP_201310790.1">
    <property type="nucleotide sequence ID" value="NZ_BLYI01000030.1"/>
</dbReference>
<evidence type="ECO:0000256" key="14">
    <source>
        <dbReference type="ARBA" id="ARBA00079807"/>
    </source>
</evidence>
<evidence type="ECO:0000256" key="13">
    <source>
        <dbReference type="ARBA" id="ARBA00072146"/>
    </source>
</evidence>
<keyword evidence="8 15" id="KW-0460">Magnesium</keyword>
<evidence type="ECO:0000256" key="12">
    <source>
        <dbReference type="ARBA" id="ARBA00056901"/>
    </source>
</evidence>
<feature type="domain" description="Phosphoribosyltransferase" evidence="16">
    <location>
        <begin position="8"/>
        <end position="209"/>
    </location>
</feature>
<dbReference type="NCBIfam" id="TIGR01091">
    <property type="entry name" value="upp"/>
    <property type="match status" value="1"/>
</dbReference>
<feature type="binding site" evidence="15">
    <location>
        <begin position="200"/>
        <end position="202"/>
    </location>
    <ligand>
        <name>uracil</name>
        <dbReference type="ChEBI" id="CHEBI:17568"/>
    </ligand>
</feature>
<dbReference type="GO" id="GO:0006223">
    <property type="term" value="P:uracil salvage"/>
    <property type="evidence" value="ECO:0007669"/>
    <property type="project" value="InterPro"/>
</dbReference>
<evidence type="ECO:0000256" key="7">
    <source>
        <dbReference type="ARBA" id="ARBA00022741"/>
    </source>
</evidence>
<feature type="binding site" evidence="15">
    <location>
        <position position="105"/>
    </location>
    <ligand>
        <name>5-phospho-alpha-D-ribose 1-diphosphate</name>
        <dbReference type="ChEBI" id="CHEBI:58017"/>
    </ligand>
</feature>
<evidence type="ECO:0000256" key="9">
    <source>
        <dbReference type="ARBA" id="ARBA00023134"/>
    </source>
</evidence>
<dbReference type="SUPFAM" id="SSF53271">
    <property type="entry name" value="PRTase-like"/>
    <property type="match status" value="1"/>
</dbReference>
<dbReference type="Gene3D" id="3.40.50.2020">
    <property type="match status" value="1"/>
</dbReference>